<dbReference type="AlphaFoldDB" id="A0A9Q4A7H1"/>
<reference evidence="1" key="1">
    <citation type="submission" date="2019-11" db="EMBL/GenBank/DDBJ databases">
        <title>Epiphytic Pseudomonas syringae from cherry orchards.</title>
        <authorList>
            <person name="Hulin M.T."/>
        </authorList>
    </citation>
    <scope>NUCLEOTIDE SEQUENCE</scope>
    <source>
        <strain evidence="1">PA-2-5E</strain>
    </source>
</reference>
<evidence type="ECO:0000313" key="1">
    <source>
        <dbReference type="EMBL" id="MCF5631490.1"/>
    </source>
</evidence>
<proteinExistence type="predicted"/>
<accession>A0A9Q4A7H1</accession>
<evidence type="ECO:0000313" key="2">
    <source>
        <dbReference type="Proteomes" id="UP000814010"/>
    </source>
</evidence>
<dbReference type="EMBL" id="WKAE01000267">
    <property type="protein sequence ID" value="MCF5631490.1"/>
    <property type="molecule type" value="Genomic_DNA"/>
</dbReference>
<gene>
    <name evidence="1" type="ORF">GIV53_19765</name>
</gene>
<name>A0A9Q4A7H1_PSESX</name>
<comment type="caution">
    <text evidence="1">The sequence shown here is derived from an EMBL/GenBank/DDBJ whole genome shotgun (WGS) entry which is preliminary data.</text>
</comment>
<dbReference type="Proteomes" id="UP000814010">
    <property type="component" value="Unassembled WGS sequence"/>
</dbReference>
<sequence length="92" mass="10018">MILAQGRSSELVHERYFRRCIFIAYAALFANKFAPTPGGQKPERHVFPVLQNWCVALSAKLRFHGSPAHIGNAIVVPDDTTEALVGGGVPAM</sequence>
<protein>
    <submittedName>
        <fullName evidence="1">Uncharacterized protein</fullName>
    </submittedName>
</protein>
<organism evidence="1 2">
    <name type="scientific">Pseudomonas syringae</name>
    <dbReference type="NCBI Taxonomy" id="317"/>
    <lineage>
        <taxon>Bacteria</taxon>
        <taxon>Pseudomonadati</taxon>
        <taxon>Pseudomonadota</taxon>
        <taxon>Gammaproteobacteria</taxon>
        <taxon>Pseudomonadales</taxon>
        <taxon>Pseudomonadaceae</taxon>
        <taxon>Pseudomonas</taxon>
    </lineage>
</organism>